<proteinExistence type="predicted"/>
<organism evidence="1 2">
    <name type="scientific">Magnetococcus marinus (strain ATCC BAA-1437 / JCM 17883 / MC-1)</name>
    <dbReference type="NCBI Taxonomy" id="156889"/>
    <lineage>
        <taxon>Bacteria</taxon>
        <taxon>Pseudomonadati</taxon>
        <taxon>Pseudomonadota</taxon>
        <taxon>Magnetococcia</taxon>
        <taxon>Magnetococcales</taxon>
        <taxon>Magnetococcaceae</taxon>
        <taxon>Magnetococcus</taxon>
    </lineage>
</organism>
<dbReference type="AlphaFoldDB" id="A0LAH6"/>
<reference evidence="2" key="1">
    <citation type="journal article" date="2009" name="Appl. Environ. Microbiol.">
        <title>Complete genome sequence of the chemolithoautotrophic marine magnetotactic coccus strain MC-1.</title>
        <authorList>
            <person name="Schubbe S."/>
            <person name="Williams T.J."/>
            <person name="Xie G."/>
            <person name="Kiss H.E."/>
            <person name="Brettin T.S."/>
            <person name="Martinez D."/>
            <person name="Ross C.A."/>
            <person name="Schuler D."/>
            <person name="Cox B.L."/>
            <person name="Nealson K.H."/>
            <person name="Bazylinski D.A."/>
        </authorList>
    </citation>
    <scope>NUCLEOTIDE SEQUENCE [LARGE SCALE GENOMIC DNA]</scope>
    <source>
        <strain evidence="2">ATCC BAA-1437 / JCM 17883 / MC-1</strain>
    </source>
</reference>
<dbReference type="HOGENOM" id="CLU_138568_1_0_5"/>
<evidence type="ECO:0000313" key="2">
    <source>
        <dbReference type="Proteomes" id="UP000002586"/>
    </source>
</evidence>
<dbReference type="KEGG" id="mgm:Mmc1_2469"/>
<name>A0LAH6_MAGMM</name>
<keyword evidence="2" id="KW-1185">Reference proteome</keyword>
<dbReference type="STRING" id="156889.Mmc1_2469"/>
<gene>
    <name evidence="1" type="ordered locus">Mmc1_2469</name>
</gene>
<sequence length="110" mass="12316">MYATLFCFCREFAMTKPYACWSCAQPLDSGAFVRGAYCDGCGRDLRCCMACHFYAPGAYNDCHEPQAERVVDKEKSNFCDFFKARGSKHASMGHAPREDALKAADALFKK</sequence>
<dbReference type="eggNOG" id="ENOG5033AW7">
    <property type="taxonomic scope" value="Bacteria"/>
</dbReference>
<accession>A0LAH6</accession>
<dbReference type="Proteomes" id="UP000002586">
    <property type="component" value="Chromosome"/>
</dbReference>
<dbReference type="EMBL" id="CP000471">
    <property type="protein sequence ID" value="ABK44969.1"/>
    <property type="molecule type" value="Genomic_DNA"/>
</dbReference>
<protein>
    <submittedName>
        <fullName evidence="1">Uncharacterized protein</fullName>
    </submittedName>
</protein>
<reference evidence="1 2" key="2">
    <citation type="journal article" date="2012" name="Int. J. Syst. Evol. Microbiol.">
        <title>Magnetococcus marinus gen. nov., sp. nov., a marine, magnetotactic bacterium that represents a novel lineage (Magnetococcaceae fam. nov.; Magnetococcales ord. nov.) at the base of the Alphaproteobacteria.</title>
        <authorList>
            <person name="Bazylinski D.A."/>
            <person name="Williams T.J."/>
            <person name="Lefevre C.T."/>
            <person name="Berg R.J."/>
            <person name="Zhang C.L."/>
            <person name="Bowser S.S."/>
            <person name="Dean A.J."/>
            <person name="Beveridge T.J."/>
        </authorList>
    </citation>
    <scope>NUCLEOTIDE SEQUENCE [LARGE SCALE GENOMIC DNA]</scope>
    <source>
        <strain evidence="2">ATCC BAA-1437 / JCM 17883 / MC-1</strain>
    </source>
</reference>
<evidence type="ECO:0000313" key="1">
    <source>
        <dbReference type="EMBL" id="ABK44969.1"/>
    </source>
</evidence>